<dbReference type="PANTHER" id="PTHR14969:SF13">
    <property type="entry name" value="AT30094P"/>
    <property type="match status" value="1"/>
</dbReference>
<dbReference type="Pfam" id="PF01569">
    <property type="entry name" value="PAP2"/>
    <property type="match status" value="1"/>
</dbReference>
<dbReference type="AlphaFoldDB" id="A0A562V698"/>
<evidence type="ECO:0000313" key="4">
    <source>
        <dbReference type="Proteomes" id="UP000319449"/>
    </source>
</evidence>
<dbReference type="CDD" id="cd03394">
    <property type="entry name" value="PAP2_like_5"/>
    <property type="match status" value="1"/>
</dbReference>
<accession>A0A562V698</accession>
<evidence type="ECO:0000256" key="1">
    <source>
        <dbReference type="SAM" id="SignalP"/>
    </source>
</evidence>
<dbReference type="SMART" id="SM00014">
    <property type="entry name" value="acidPPc"/>
    <property type="match status" value="1"/>
</dbReference>
<comment type="caution">
    <text evidence="3">The sequence shown here is derived from an EMBL/GenBank/DDBJ whole genome shotgun (WGS) entry which is preliminary data.</text>
</comment>
<evidence type="ECO:0000259" key="2">
    <source>
        <dbReference type="SMART" id="SM00014"/>
    </source>
</evidence>
<name>A0A562V698_9BACT</name>
<dbReference type="OrthoDB" id="9773582at2"/>
<proteinExistence type="predicted"/>
<reference evidence="3 4" key="1">
    <citation type="submission" date="2019-07" db="EMBL/GenBank/DDBJ databases">
        <title>Genomic Encyclopedia of Archaeal and Bacterial Type Strains, Phase II (KMG-II): from individual species to whole genera.</title>
        <authorList>
            <person name="Goeker M."/>
        </authorList>
    </citation>
    <scope>NUCLEOTIDE SEQUENCE [LARGE SCALE GENOMIC DNA]</scope>
    <source>
        <strain evidence="3 4">ATCC BAA-1139</strain>
    </source>
</reference>
<organism evidence="3 4">
    <name type="scientific">Geobacter argillaceus</name>
    <dbReference type="NCBI Taxonomy" id="345631"/>
    <lineage>
        <taxon>Bacteria</taxon>
        <taxon>Pseudomonadati</taxon>
        <taxon>Thermodesulfobacteriota</taxon>
        <taxon>Desulfuromonadia</taxon>
        <taxon>Geobacterales</taxon>
        <taxon>Geobacteraceae</taxon>
        <taxon>Geobacter</taxon>
    </lineage>
</organism>
<keyword evidence="1" id="KW-0732">Signal</keyword>
<sequence length="268" mass="29013">MYYLIISLLFLFTLNSSALAEENLFNSYAAIKEETIRVKDEAGDFLTTPVDTDHYGLVGTLAVVGATGLTYVFDKNIRDEVQSTKSKTLDKITDVGSFIGEPLLHIGIAGTVYVGALLAESPKYQETGLMLGEALFLADASTLILKESIGRERPFIGGDKGRFNPFQFKADSDSLPSMHAASSFAMASVLATTSEKFYVKLLYYSAATFVGFSRIYQDKHWASDIVLAAAIGELSGRVVTNYHATHARVAIAPMLSGNSTGLALVGHW</sequence>
<dbReference type="InterPro" id="IPR000326">
    <property type="entry name" value="PAP2/HPO"/>
</dbReference>
<dbReference type="Gene3D" id="1.20.144.10">
    <property type="entry name" value="Phosphatidic acid phosphatase type 2/haloperoxidase"/>
    <property type="match status" value="1"/>
</dbReference>
<protein>
    <submittedName>
        <fullName evidence="3">PAP2 superfamily protein</fullName>
    </submittedName>
</protein>
<dbReference type="Proteomes" id="UP000319449">
    <property type="component" value="Unassembled WGS sequence"/>
</dbReference>
<dbReference type="RefSeq" id="WP_145025962.1">
    <property type="nucleotide sequence ID" value="NZ_VLLN01000042.1"/>
</dbReference>
<dbReference type="PANTHER" id="PTHR14969">
    <property type="entry name" value="SPHINGOSINE-1-PHOSPHATE PHOSPHOHYDROLASE"/>
    <property type="match status" value="1"/>
</dbReference>
<gene>
    <name evidence="3" type="ORF">JN12_03911</name>
</gene>
<dbReference type="InterPro" id="IPR036938">
    <property type="entry name" value="PAP2/HPO_sf"/>
</dbReference>
<keyword evidence="4" id="KW-1185">Reference proteome</keyword>
<dbReference type="EMBL" id="VLLN01000042">
    <property type="protein sequence ID" value="TWJ13322.1"/>
    <property type="molecule type" value="Genomic_DNA"/>
</dbReference>
<dbReference type="SUPFAM" id="SSF48317">
    <property type="entry name" value="Acid phosphatase/Vanadium-dependent haloperoxidase"/>
    <property type="match status" value="1"/>
</dbReference>
<feature type="domain" description="Phosphatidic acid phosphatase type 2/haloperoxidase" evidence="2">
    <location>
        <begin position="131"/>
        <end position="240"/>
    </location>
</feature>
<feature type="signal peptide" evidence="1">
    <location>
        <begin position="1"/>
        <end position="20"/>
    </location>
</feature>
<feature type="chain" id="PRO_5021737239" evidence="1">
    <location>
        <begin position="21"/>
        <end position="268"/>
    </location>
</feature>
<evidence type="ECO:0000313" key="3">
    <source>
        <dbReference type="EMBL" id="TWJ13322.1"/>
    </source>
</evidence>